<evidence type="ECO:0000313" key="1">
    <source>
        <dbReference type="EMBL" id="KAI3764434.1"/>
    </source>
</evidence>
<gene>
    <name evidence="1" type="ORF">L2E82_14442</name>
</gene>
<proteinExistence type="predicted"/>
<evidence type="ECO:0000313" key="2">
    <source>
        <dbReference type="Proteomes" id="UP001055811"/>
    </source>
</evidence>
<name>A0ACB9F000_CICIN</name>
<dbReference type="Proteomes" id="UP001055811">
    <property type="component" value="Linkage Group LG03"/>
</dbReference>
<reference evidence="1 2" key="2">
    <citation type="journal article" date="2022" name="Mol. Ecol. Resour.">
        <title>The genomes of chicory, endive, great burdock and yacon provide insights into Asteraceae paleo-polyploidization history and plant inulin production.</title>
        <authorList>
            <person name="Fan W."/>
            <person name="Wang S."/>
            <person name="Wang H."/>
            <person name="Wang A."/>
            <person name="Jiang F."/>
            <person name="Liu H."/>
            <person name="Zhao H."/>
            <person name="Xu D."/>
            <person name="Zhang Y."/>
        </authorList>
    </citation>
    <scope>NUCLEOTIDE SEQUENCE [LARGE SCALE GENOMIC DNA]</scope>
    <source>
        <strain evidence="2">cv. Punajuju</strain>
        <tissue evidence="1">Leaves</tissue>
    </source>
</reference>
<sequence>MDDFTSPAPAPHVGLSKGMEMMEPPVHFDPDLASHVISQIDRSLKECPMSSRIPTVVVSAKPYHKDSMNAASYQYGTHDNEQSK</sequence>
<dbReference type="EMBL" id="CM042011">
    <property type="protein sequence ID" value="KAI3764434.1"/>
    <property type="molecule type" value="Genomic_DNA"/>
</dbReference>
<accession>A0ACB9F000</accession>
<comment type="caution">
    <text evidence="1">The sequence shown here is derived from an EMBL/GenBank/DDBJ whole genome shotgun (WGS) entry which is preliminary data.</text>
</comment>
<organism evidence="1 2">
    <name type="scientific">Cichorium intybus</name>
    <name type="common">Chicory</name>
    <dbReference type="NCBI Taxonomy" id="13427"/>
    <lineage>
        <taxon>Eukaryota</taxon>
        <taxon>Viridiplantae</taxon>
        <taxon>Streptophyta</taxon>
        <taxon>Embryophyta</taxon>
        <taxon>Tracheophyta</taxon>
        <taxon>Spermatophyta</taxon>
        <taxon>Magnoliopsida</taxon>
        <taxon>eudicotyledons</taxon>
        <taxon>Gunneridae</taxon>
        <taxon>Pentapetalae</taxon>
        <taxon>asterids</taxon>
        <taxon>campanulids</taxon>
        <taxon>Asterales</taxon>
        <taxon>Asteraceae</taxon>
        <taxon>Cichorioideae</taxon>
        <taxon>Cichorieae</taxon>
        <taxon>Cichoriinae</taxon>
        <taxon>Cichorium</taxon>
    </lineage>
</organism>
<keyword evidence="2" id="KW-1185">Reference proteome</keyword>
<reference evidence="2" key="1">
    <citation type="journal article" date="2022" name="Mol. Ecol. Resour.">
        <title>The genomes of chicory, endive, great burdock and yacon provide insights into Asteraceae palaeo-polyploidization history and plant inulin production.</title>
        <authorList>
            <person name="Fan W."/>
            <person name="Wang S."/>
            <person name="Wang H."/>
            <person name="Wang A."/>
            <person name="Jiang F."/>
            <person name="Liu H."/>
            <person name="Zhao H."/>
            <person name="Xu D."/>
            <person name="Zhang Y."/>
        </authorList>
    </citation>
    <scope>NUCLEOTIDE SEQUENCE [LARGE SCALE GENOMIC DNA]</scope>
    <source>
        <strain evidence="2">cv. Punajuju</strain>
    </source>
</reference>
<protein>
    <submittedName>
        <fullName evidence="1">Uncharacterized protein</fullName>
    </submittedName>
</protein>